<dbReference type="FunCoup" id="H3DHI3">
    <property type="interactions" value="784"/>
</dbReference>
<dbReference type="InterPro" id="IPR035976">
    <property type="entry name" value="Sushi/SCR/CCP_sf"/>
</dbReference>
<evidence type="ECO:0000256" key="12">
    <source>
        <dbReference type="ARBA" id="ARBA00023018"/>
    </source>
</evidence>
<evidence type="ECO:0000256" key="7">
    <source>
        <dbReference type="ARBA" id="ARBA00022657"/>
    </source>
</evidence>
<evidence type="ECO:0000256" key="3">
    <source>
        <dbReference type="ARBA" id="ARBA00004613"/>
    </source>
</evidence>
<keyword evidence="12" id="KW-0770">Synapse</keyword>
<evidence type="ECO:0000256" key="6">
    <source>
        <dbReference type="ARBA" id="ARBA00022525"/>
    </source>
</evidence>
<keyword evidence="8 15" id="KW-0768">Sushi</keyword>
<dbReference type="GO" id="GO:0005737">
    <property type="term" value="C:cytoplasm"/>
    <property type="evidence" value="ECO:0007669"/>
    <property type="project" value="UniProtKB-SubCell"/>
</dbReference>
<feature type="domain" description="Sushi" evidence="17">
    <location>
        <begin position="236"/>
        <end position="295"/>
    </location>
</feature>
<dbReference type="PANTHER" id="PTHR46343:SF3">
    <property type="entry name" value="SUSHI REPEAT-CONTAINING PROTEIN SRPX2"/>
    <property type="match status" value="1"/>
</dbReference>
<evidence type="ECO:0000256" key="4">
    <source>
        <dbReference type="ARBA" id="ARBA00014594"/>
    </source>
</evidence>
<evidence type="ECO:0000313" key="18">
    <source>
        <dbReference type="Ensembl" id="ENSTNIP00000019977.1"/>
    </source>
</evidence>
<dbReference type="GO" id="GO:0098609">
    <property type="term" value="P:cell-cell adhesion"/>
    <property type="evidence" value="ECO:0007669"/>
    <property type="project" value="TreeGrafter"/>
</dbReference>
<dbReference type="AlphaFoldDB" id="H3DHI3"/>
<dbReference type="SMART" id="SM00032">
    <property type="entry name" value="CCP"/>
    <property type="match status" value="3"/>
</dbReference>
<dbReference type="PANTHER" id="PTHR46343">
    <property type="entry name" value="HYR DOMAIN-CONTAINING PROTEIN"/>
    <property type="match status" value="1"/>
</dbReference>
<dbReference type="Ensembl" id="ENSTNIT00000020208.1">
    <property type="protein sequence ID" value="ENSTNIP00000019977.1"/>
    <property type="gene ID" value="ENSTNIG00000016864.1"/>
</dbReference>
<reference evidence="19" key="1">
    <citation type="journal article" date="2004" name="Nature">
        <title>Genome duplication in the teleost fish Tetraodon nigroviridis reveals the early vertebrate proto-karyotype.</title>
        <authorList>
            <person name="Jaillon O."/>
            <person name="Aury J.-M."/>
            <person name="Brunet F."/>
            <person name="Petit J.-L."/>
            <person name="Stange-Thomann N."/>
            <person name="Mauceli E."/>
            <person name="Bouneau L."/>
            <person name="Fischer C."/>
            <person name="Ozouf-Costaz C."/>
            <person name="Bernot A."/>
            <person name="Nicaud S."/>
            <person name="Jaffe D."/>
            <person name="Fisher S."/>
            <person name="Lutfalla G."/>
            <person name="Dossat C."/>
            <person name="Segurens B."/>
            <person name="Dasilva C."/>
            <person name="Salanoubat M."/>
            <person name="Levy M."/>
            <person name="Boudet N."/>
            <person name="Castellano S."/>
            <person name="Anthouard V."/>
            <person name="Jubin C."/>
            <person name="Castelli V."/>
            <person name="Katinka M."/>
            <person name="Vacherie B."/>
            <person name="Biemont C."/>
            <person name="Skalli Z."/>
            <person name="Cattolico L."/>
            <person name="Poulain J."/>
            <person name="De Berardinis V."/>
            <person name="Cruaud C."/>
            <person name="Duprat S."/>
            <person name="Brottier P."/>
            <person name="Coutanceau J.-P."/>
            <person name="Gouzy J."/>
            <person name="Parra G."/>
            <person name="Lardier G."/>
            <person name="Chapple C."/>
            <person name="McKernan K.J."/>
            <person name="McEwan P."/>
            <person name="Bosak S."/>
            <person name="Kellis M."/>
            <person name="Volff J.-N."/>
            <person name="Guigo R."/>
            <person name="Zody M.C."/>
            <person name="Mesirov J."/>
            <person name="Lindblad-Toh K."/>
            <person name="Birren B."/>
            <person name="Nusbaum C."/>
            <person name="Kahn D."/>
            <person name="Robinson-Rechavi M."/>
            <person name="Laudet V."/>
            <person name="Schachter V."/>
            <person name="Quetier F."/>
            <person name="Saurin W."/>
            <person name="Scarpelli C."/>
            <person name="Wincker P."/>
            <person name="Lander E.S."/>
            <person name="Weissenbach J."/>
            <person name="Roest Crollius H."/>
        </authorList>
    </citation>
    <scope>NUCLEOTIDE SEQUENCE [LARGE SCALE GENOMIC DNA]</scope>
</reference>
<feature type="domain" description="HYR" evidence="16">
    <location>
        <begin position="147"/>
        <end position="235"/>
    </location>
</feature>
<dbReference type="GO" id="GO:0009986">
    <property type="term" value="C:cell surface"/>
    <property type="evidence" value="ECO:0007669"/>
    <property type="project" value="UniProtKB-SubCell"/>
</dbReference>
<dbReference type="GeneTree" id="ENSGT00940000159149"/>
<dbReference type="CDD" id="cd00033">
    <property type="entry name" value="CCP"/>
    <property type="match status" value="3"/>
</dbReference>
<dbReference type="SUPFAM" id="SSF57535">
    <property type="entry name" value="Complement control module/SCR domain"/>
    <property type="match status" value="3"/>
</dbReference>
<dbReference type="Pfam" id="PF02494">
    <property type="entry name" value="HYR"/>
    <property type="match status" value="1"/>
</dbReference>
<feature type="domain" description="Sushi" evidence="17">
    <location>
        <begin position="39"/>
        <end position="89"/>
    </location>
</feature>
<evidence type="ECO:0000259" key="17">
    <source>
        <dbReference type="PROSITE" id="PS50923"/>
    </source>
</evidence>
<evidence type="ECO:0000256" key="15">
    <source>
        <dbReference type="PROSITE-ProRule" id="PRU00302"/>
    </source>
</evidence>
<evidence type="ECO:0000256" key="14">
    <source>
        <dbReference type="ARBA" id="ARBA00034103"/>
    </source>
</evidence>
<dbReference type="Pfam" id="PF13778">
    <property type="entry name" value="DUF4174"/>
    <property type="match status" value="1"/>
</dbReference>
<feature type="disulfide bond" evidence="15">
    <location>
        <begin position="266"/>
        <end position="293"/>
    </location>
</feature>
<dbReference type="InterPro" id="IPR025232">
    <property type="entry name" value="DUF4174"/>
</dbReference>
<dbReference type="PROSITE" id="PS50825">
    <property type="entry name" value="HYR"/>
    <property type="match status" value="1"/>
</dbReference>
<evidence type="ECO:0000256" key="9">
    <source>
        <dbReference type="ARBA" id="ARBA00022729"/>
    </source>
</evidence>
<dbReference type="InterPro" id="IPR003410">
    <property type="entry name" value="HYR_dom"/>
</dbReference>
<dbReference type="GO" id="GO:0005576">
    <property type="term" value="C:extracellular region"/>
    <property type="evidence" value="ECO:0007669"/>
    <property type="project" value="UniProtKB-SubCell"/>
</dbReference>
<dbReference type="PROSITE" id="PS50923">
    <property type="entry name" value="SUSHI"/>
    <property type="match status" value="3"/>
</dbReference>
<dbReference type="GO" id="GO:0045202">
    <property type="term" value="C:synapse"/>
    <property type="evidence" value="ECO:0007669"/>
    <property type="project" value="UniProtKB-SubCell"/>
</dbReference>
<reference evidence="18" key="2">
    <citation type="submission" date="2025-08" db="UniProtKB">
        <authorList>
            <consortium name="Ensembl"/>
        </authorList>
    </citation>
    <scope>IDENTIFICATION</scope>
</reference>
<feature type="domain" description="Sushi" evidence="17">
    <location>
        <begin position="90"/>
        <end position="148"/>
    </location>
</feature>
<dbReference type="Pfam" id="PF00084">
    <property type="entry name" value="Sushi"/>
    <property type="match status" value="3"/>
</dbReference>
<evidence type="ECO:0000259" key="16">
    <source>
        <dbReference type="PROSITE" id="PS50825"/>
    </source>
</evidence>
<keyword evidence="10" id="KW-0677">Repeat</keyword>
<dbReference type="InterPro" id="IPR043555">
    <property type="entry name" value="SRPX-like"/>
</dbReference>
<evidence type="ECO:0000256" key="1">
    <source>
        <dbReference type="ARBA" id="ARBA00004241"/>
    </source>
</evidence>
<accession>H3DHI3</accession>
<keyword evidence="11" id="KW-0130">Cell adhesion</keyword>
<dbReference type="GO" id="GO:0005102">
    <property type="term" value="F:signaling receptor binding"/>
    <property type="evidence" value="ECO:0007669"/>
    <property type="project" value="TreeGrafter"/>
</dbReference>
<keyword evidence="7" id="KW-0037">Angiogenesis</keyword>
<comment type="subcellular location">
    <subcellularLocation>
        <location evidence="1">Cell surface</location>
    </subcellularLocation>
    <subcellularLocation>
        <location evidence="2">Cytoplasm</location>
    </subcellularLocation>
    <subcellularLocation>
        <location evidence="3">Secreted</location>
    </subcellularLocation>
    <subcellularLocation>
        <location evidence="14">Synapse</location>
    </subcellularLocation>
</comment>
<comment type="caution">
    <text evidence="15">Lacks conserved residue(s) required for the propagation of feature annotation.</text>
</comment>
<evidence type="ECO:0000313" key="19">
    <source>
        <dbReference type="Proteomes" id="UP000007303"/>
    </source>
</evidence>
<dbReference type="Proteomes" id="UP000007303">
    <property type="component" value="Unassembled WGS sequence"/>
</dbReference>
<keyword evidence="9" id="KW-0732">Signal</keyword>
<organism evidence="18 19">
    <name type="scientific">Tetraodon nigroviridis</name>
    <name type="common">Spotted green pufferfish</name>
    <name type="synonym">Chelonodon nigroviridis</name>
    <dbReference type="NCBI Taxonomy" id="99883"/>
    <lineage>
        <taxon>Eukaryota</taxon>
        <taxon>Metazoa</taxon>
        <taxon>Chordata</taxon>
        <taxon>Craniata</taxon>
        <taxon>Vertebrata</taxon>
        <taxon>Euteleostomi</taxon>
        <taxon>Actinopterygii</taxon>
        <taxon>Neopterygii</taxon>
        <taxon>Teleostei</taxon>
        <taxon>Neoteleostei</taxon>
        <taxon>Acanthomorphata</taxon>
        <taxon>Eupercaria</taxon>
        <taxon>Tetraodontiformes</taxon>
        <taxon>Tetradontoidea</taxon>
        <taxon>Tetraodontidae</taxon>
        <taxon>Tetraodon</taxon>
    </lineage>
</organism>
<name>H3DHI3_TETNG</name>
<dbReference type="GO" id="GO:0001525">
    <property type="term" value="P:angiogenesis"/>
    <property type="evidence" value="ECO:0007669"/>
    <property type="project" value="UniProtKB-KW"/>
</dbReference>
<dbReference type="GO" id="GO:0090050">
    <property type="term" value="P:positive regulation of cell migration involved in sprouting angiogenesis"/>
    <property type="evidence" value="ECO:0007669"/>
    <property type="project" value="TreeGrafter"/>
</dbReference>
<feature type="disulfide bond" evidence="15">
    <location>
        <begin position="119"/>
        <end position="146"/>
    </location>
</feature>
<keyword evidence="5" id="KW-0963">Cytoplasm</keyword>
<evidence type="ECO:0000256" key="8">
    <source>
        <dbReference type="ARBA" id="ARBA00022659"/>
    </source>
</evidence>
<keyword evidence="13 15" id="KW-1015">Disulfide bond</keyword>
<dbReference type="HOGENOM" id="CLU_047011_0_0_1"/>
<proteinExistence type="predicted"/>
<evidence type="ECO:0000256" key="11">
    <source>
        <dbReference type="ARBA" id="ARBA00022889"/>
    </source>
</evidence>
<reference evidence="18" key="3">
    <citation type="submission" date="2025-09" db="UniProtKB">
        <authorList>
            <consortium name="Ensembl"/>
        </authorList>
    </citation>
    <scope>IDENTIFICATION</scope>
</reference>
<dbReference type="InParanoid" id="H3DHI3"/>
<dbReference type="STRING" id="99883.ENSTNIP00000019977"/>
<dbReference type="InterPro" id="IPR000436">
    <property type="entry name" value="Sushi_SCR_CCP_dom"/>
</dbReference>
<keyword evidence="6" id="KW-0964">Secreted</keyword>
<evidence type="ECO:0000256" key="2">
    <source>
        <dbReference type="ARBA" id="ARBA00004496"/>
    </source>
</evidence>
<evidence type="ECO:0000256" key="13">
    <source>
        <dbReference type="ARBA" id="ARBA00023157"/>
    </source>
</evidence>
<dbReference type="GO" id="GO:0051965">
    <property type="term" value="P:positive regulation of synapse assembly"/>
    <property type="evidence" value="ECO:0007669"/>
    <property type="project" value="TreeGrafter"/>
</dbReference>
<protein>
    <recommendedName>
        <fullName evidence="4">Sushi repeat-containing protein SRPX2</fullName>
    </recommendedName>
</protein>
<dbReference type="OMA" id="EQRDMCE"/>
<evidence type="ECO:0000256" key="10">
    <source>
        <dbReference type="ARBA" id="ARBA00022737"/>
    </source>
</evidence>
<dbReference type="Gene3D" id="2.10.70.10">
    <property type="entry name" value="Complement Module, domain 1"/>
    <property type="match status" value="3"/>
</dbReference>
<sequence>MGTTVEETYSDITDEDHPPQLDYKDPFWCHSMRLTNGEATCYSPRGGRYRSTLGSRCEMKCDRGYKLLGRSSIQCLQSRRWSGTALCRKMRCPVLHLIPHGRYRCMRGFEVDSRCDFTCSPGYRFEGESSRTCLPRGTWSGVQPVCRDMDPPRIKCPASRLRPAEPGKLTAVVNWDPPVVSDTADKSLDRLSARAILVGQEPGTEFKEGPNIIRYKVYDQARNRAGCKFIVRIEVRRCPTLFAPLHGHITCNSDGNNYGASCEYRCDGGYELRGISSRVCLFSGDWDGEPARCEPLQIKAGVKTLGALLDQFYEKRRLLILSAPNMSDPDYQLQNIMIQKSDCGLELRRITLIELLGSPPQETGRIKESLLESEVVEGLRQAFKISRSYFSMVLLDERGADRERFITPLSPEELFAYTDDFLLDEEERERLELNSDFCD</sequence>
<keyword evidence="19" id="KW-1185">Reference proteome</keyword>
<evidence type="ECO:0000256" key="5">
    <source>
        <dbReference type="ARBA" id="ARBA00022490"/>
    </source>
</evidence>